<keyword evidence="2" id="KW-1185">Reference proteome</keyword>
<evidence type="ECO:0000313" key="1">
    <source>
        <dbReference type="EMBL" id="MEK0086172.1"/>
    </source>
</evidence>
<dbReference type="Proteomes" id="UP001375743">
    <property type="component" value="Unassembled WGS sequence"/>
</dbReference>
<proteinExistence type="predicted"/>
<comment type="caution">
    <text evidence="1">The sequence shown here is derived from an EMBL/GenBank/DDBJ whole genome shotgun (WGS) entry which is preliminary data.</text>
</comment>
<dbReference type="EMBL" id="JBBLZC010000054">
    <property type="protein sequence ID" value="MEK0086172.1"/>
    <property type="molecule type" value="Genomic_DNA"/>
</dbReference>
<name>A0ABU8XYA1_9PROT</name>
<gene>
    <name evidence="1" type="ORF">U1T56_23745</name>
</gene>
<protein>
    <submittedName>
        <fullName evidence="1">Uncharacterized protein</fullName>
    </submittedName>
</protein>
<sequence>RLLGRSVITEQIPPQIPEKPGTRKLVISIKTLPFSLTNVNYHFISAQKRLFFAHSFGISLSPFPKECAKFFVNYFRMGHG</sequence>
<accession>A0ABU8XYA1</accession>
<evidence type="ECO:0000313" key="2">
    <source>
        <dbReference type="Proteomes" id="UP001375743"/>
    </source>
</evidence>
<reference evidence="1 2" key="1">
    <citation type="submission" date="2024-01" db="EMBL/GenBank/DDBJ databases">
        <title>Multi-omics insights into the function and evolution of sodium benzoate biodegradation pathways in Benzoatithermus flavus gen. nov., sp. nov. from hot spring.</title>
        <authorList>
            <person name="Hu C.-J."/>
            <person name="Li W.-J."/>
        </authorList>
    </citation>
    <scope>NUCLEOTIDE SEQUENCE [LARGE SCALE GENOMIC DNA]</scope>
    <source>
        <strain evidence="1 2">SYSU G07066</strain>
    </source>
</reference>
<organism evidence="1 2">
    <name type="scientific">Benzoatithermus flavus</name>
    <dbReference type="NCBI Taxonomy" id="3108223"/>
    <lineage>
        <taxon>Bacteria</taxon>
        <taxon>Pseudomonadati</taxon>
        <taxon>Pseudomonadota</taxon>
        <taxon>Alphaproteobacteria</taxon>
        <taxon>Geminicoccales</taxon>
        <taxon>Geminicoccaceae</taxon>
        <taxon>Benzoatithermus</taxon>
    </lineage>
</organism>
<feature type="non-terminal residue" evidence="1">
    <location>
        <position position="1"/>
    </location>
</feature>